<keyword evidence="1" id="KW-1133">Transmembrane helix</keyword>
<organism evidence="2">
    <name type="scientific">Siphoviridae sp. ctX581</name>
    <dbReference type="NCBI Taxonomy" id="2826365"/>
    <lineage>
        <taxon>Viruses</taxon>
        <taxon>Duplodnaviria</taxon>
        <taxon>Heunggongvirae</taxon>
        <taxon>Uroviricota</taxon>
        <taxon>Caudoviricetes</taxon>
    </lineage>
</organism>
<dbReference type="EMBL" id="BK014883">
    <property type="protein sequence ID" value="DAD80348.1"/>
    <property type="molecule type" value="Genomic_DNA"/>
</dbReference>
<proteinExistence type="predicted"/>
<sequence>MKKFKKLLQNSKNDTIFIYIGLVMLTVGISLWINQSYFFFPPQWNSLMNNNGLDGIAVACGLGLIIYAFDNNKNRKLRGILLGYSSAFVGLMALMELWHAILAGQTRMIETIIFEIFFIVVIFHEAWQK</sequence>
<keyword evidence="1" id="KW-0812">Transmembrane</keyword>
<evidence type="ECO:0000256" key="1">
    <source>
        <dbReference type="SAM" id="Phobius"/>
    </source>
</evidence>
<feature type="transmembrane region" description="Helical" evidence="1">
    <location>
        <begin position="108"/>
        <end position="127"/>
    </location>
</feature>
<accession>A0A8S5MDP0</accession>
<feature type="transmembrane region" description="Helical" evidence="1">
    <location>
        <begin position="16"/>
        <end position="40"/>
    </location>
</feature>
<keyword evidence="1" id="KW-0472">Membrane</keyword>
<name>A0A8S5MDP0_9CAUD</name>
<reference evidence="2" key="1">
    <citation type="journal article" date="2021" name="Proc. Natl. Acad. Sci. U.S.A.">
        <title>A Catalog of Tens of Thousands of Viruses from Human Metagenomes Reveals Hidden Associations with Chronic Diseases.</title>
        <authorList>
            <person name="Tisza M.J."/>
            <person name="Buck C.B."/>
        </authorList>
    </citation>
    <scope>NUCLEOTIDE SEQUENCE</scope>
    <source>
        <strain evidence="2">CtX581</strain>
    </source>
</reference>
<feature type="transmembrane region" description="Helical" evidence="1">
    <location>
        <begin position="81"/>
        <end position="102"/>
    </location>
</feature>
<feature type="transmembrane region" description="Helical" evidence="1">
    <location>
        <begin position="52"/>
        <end position="69"/>
    </location>
</feature>
<evidence type="ECO:0000313" key="2">
    <source>
        <dbReference type="EMBL" id="DAD80348.1"/>
    </source>
</evidence>
<protein>
    <submittedName>
        <fullName evidence="2">Uncharacterized protein</fullName>
    </submittedName>
</protein>